<proteinExistence type="inferred from homology"/>
<evidence type="ECO:0000256" key="2">
    <source>
        <dbReference type="ARBA" id="ARBA00022540"/>
    </source>
</evidence>
<dbReference type="Pfam" id="PF10255">
    <property type="entry name" value="Paf67"/>
    <property type="match status" value="1"/>
</dbReference>
<organism evidence="6">
    <name type="scientific">Phaffia rhodozyma</name>
    <name type="common">Yeast</name>
    <name type="synonym">Xanthophyllomyces dendrorhous</name>
    <dbReference type="NCBI Taxonomy" id="264483"/>
    <lineage>
        <taxon>Eukaryota</taxon>
        <taxon>Fungi</taxon>
        <taxon>Dikarya</taxon>
        <taxon>Basidiomycota</taxon>
        <taxon>Agaricomycotina</taxon>
        <taxon>Tremellomycetes</taxon>
        <taxon>Cystofilobasidiales</taxon>
        <taxon>Mrakiaceae</taxon>
        <taxon>Phaffia</taxon>
    </lineage>
</organism>
<dbReference type="PANTHER" id="PTHR13242:SF0">
    <property type="entry name" value="EUKARYOTIC TRANSLATION INITIATION FACTOR 3 SUBUNIT L"/>
    <property type="match status" value="1"/>
</dbReference>
<comment type="similarity">
    <text evidence="4">Belongs to the eIF-3 subunit L family.</text>
</comment>
<dbReference type="PANTHER" id="PTHR13242">
    <property type="entry name" value="EUKARYOTIC TRANSLATION INITIATION FACTOR 3"/>
    <property type="match status" value="1"/>
</dbReference>
<evidence type="ECO:0000256" key="3">
    <source>
        <dbReference type="ARBA" id="ARBA00022917"/>
    </source>
</evidence>
<dbReference type="GO" id="GO:0005852">
    <property type="term" value="C:eukaryotic translation initiation factor 3 complex"/>
    <property type="evidence" value="ECO:0007669"/>
    <property type="project" value="UniProtKB-UniRule"/>
</dbReference>
<comment type="function">
    <text evidence="4">Component of the eukaryotic translation initiation factor 3 (eIF-3) complex, which is involved in protein synthesis of a specialized repertoire of mRNAs and, together with other initiation factors, stimulates binding of mRNA and methionyl-tRNAi to the 40S ribosome. The eIF-3 complex specifically targets and initiates translation of a subset of mRNAs involved in cell proliferation.</text>
</comment>
<comment type="subcellular location">
    <subcellularLocation>
        <location evidence="4">Cytoplasm</location>
    </subcellularLocation>
</comment>
<dbReference type="GO" id="GO:0003743">
    <property type="term" value="F:translation initiation factor activity"/>
    <property type="evidence" value="ECO:0007669"/>
    <property type="project" value="UniProtKB-UniRule"/>
</dbReference>
<dbReference type="GO" id="GO:0001732">
    <property type="term" value="P:formation of cytoplasmic translation initiation complex"/>
    <property type="evidence" value="ECO:0007669"/>
    <property type="project" value="UniProtKB-UniRule"/>
</dbReference>
<dbReference type="GO" id="GO:0033290">
    <property type="term" value="C:eukaryotic 48S preinitiation complex"/>
    <property type="evidence" value="ECO:0007669"/>
    <property type="project" value="UniProtKB-UniRule"/>
</dbReference>
<dbReference type="InterPro" id="IPR019382">
    <property type="entry name" value="eIF3l"/>
</dbReference>
<feature type="region of interest" description="Disordered" evidence="5">
    <location>
        <begin position="533"/>
        <end position="588"/>
    </location>
</feature>
<keyword evidence="1 4" id="KW-0963">Cytoplasm</keyword>
<evidence type="ECO:0000256" key="5">
    <source>
        <dbReference type="SAM" id="MobiDB-lite"/>
    </source>
</evidence>
<comment type="subunit">
    <text evidence="4">Component of the eukaryotic translation initiation factor 3 (eIF-3) complex.</text>
</comment>
<dbReference type="GO" id="GO:0016282">
    <property type="term" value="C:eukaryotic 43S preinitiation complex"/>
    <property type="evidence" value="ECO:0007669"/>
    <property type="project" value="UniProtKB-UniRule"/>
</dbReference>
<feature type="compositionally biased region" description="Low complexity" evidence="5">
    <location>
        <begin position="542"/>
        <end position="552"/>
    </location>
</feature>
<reference evidence="6" key="1">
    <citation type="submission" date="2014-08" db="EMBL/GenBank/DDBJ databases">
        <authorList>
            <person name="Sharma Rahul"/>
            <person name="Thines Marco"/>
        </authorList>
    </citation>
    <scope>NUCLEOTIDE SEQUENCE</scope>
</reference>
<keyword evidence="2 4" id="KW-0396">Initiation factor</keyword>
<evidence type="ECO:0000256" key="1">
    <source>
        <dbReference type="ARBA" id="ARBA00022490"/>
    </source>
</evidence>
<sequence length="588" mass="64687">MNDEELSTLPQLAVPSNLDDSSASQAPVGSSSVPEDVAKFIVKFHQALKEKDLPTLTAAYERGWNALTQQHYSQSEWPSEEAVASLVDNDQIFLTLYRELSYRHIYARLRPNIDDRFHSYETSCELFNFLLNSDGPVDLELPGQWVWDLLDEFIWQFQSFGQYRGDFKGKGEEEIAILAEGNQVWSCYSVLNVLYSLIQKSNIREQLIAEANGASPEEVAQIAGEYGSKPLYRNLGYFSIICLLRVHVLLGDFTLALKVMDPIPLTRKADFTKVTACHVAVYYYVGFAYLSLGRYADAAATFVSILRYFSRMQQFHTRSYQYGQISKTCDRMYALLAICTTLAPGPVEDATGILQTMKEQLGDKLTELSRGSIPTYSELYLNSCPKFISANPPPYDDAALYALYTSSPPVEAPNRHLSIFLADVESLVSVPTTRSLLKLYTSIDAGKLGGLTDEDDESVLVSLMVAKWAGRAIRWSEGDAGLLDGKRGVSHNLDFYVDNGMIQVAETTESRRFATHFIRKAEAAQRVHESIRSAPLPITKPGSAQSSTAAAAGGAGTSTGQAGSKGGVNGQGGAKGPRKTVAWGAARS</sequence>
<dbReference type="EMBL" id="LN483167">
    <property type="protein sequence ID" value="CDZ97426.1"/>
    <property type="molecule type" value="Genomic_DNA"/>
</dbReference>
<evidence type="ECO:0000313" key="6">
    <source>
        <dbReference type="EMBL" id="CDZ97426.1"/>
    </source>
</evidence>
<protein>
    <recommendedName>
        <fullName evidence="4">Eukaryotic translation initiation factor 3 subunit L</fullName>
        <shortName evidence="4">eIF3l</shortName>
    </recommendedName>
</protein>
<feature type="compositionally biased region" description="Low complexity" evidence="5">
    <location>
        <begin position="21"/>
        <end position="31"/>
    </location>
</feature>
<evidence type="ECO:0000256" key="4">
    <source>
        <dbReference type="HAMAP-Rule" id="MF_03011"/>
    </source>
</evidence>
<keyword evidence="3 4" id="KW-0648">Protein biosynthesis</keyword>
<name>A0A0F7SF84_PHARH</name>
<dbReference type="HAMAP" id="MF_03011">
    <property type="entry name" value="eIF3l"/>
    <property type="match status" value="1"/>
</dbReference>
<dbReference type="AlphaFoldDB" id="A0A0F7SF84"/>
<feature type="compositionally biased region" description="Gly residues" evidence="5">
    <location>
        <begin position="553"/>
        <end position="575"/>
    </location>
</feature>
<accession>A0A0F7SF84</accession>
<feature type="region of interest" description="Disordered" evidence="5">
    <location>
        <begin position="1"/>
        <end position="31"/>
    </location>
</feature>